<dbReference type="SUPFAM" id="SSF161219">
    <property type="entry name" value="CHY zinc finger-like"/>
    <property type="match status" value="1"/>
</dbReference>
<dbReference type="GO" id="GO:0061630">
    <property type="term" value="F:ubiquitin protein ligase activity"/>
    <property type="evidence" value="ECO:0007669"/>
    <property type="project" value="TreeGrafter"/>
</dbReference>
<dbReference type="SUPFAM" id="SSF57850">
    <property type="entry name" value="RING/U-box"/>
    <property type="match status" value="1"/>
</dbReference>
<evidence type="ECO:0000256" key="3">
    <source>
        <dbReference type="ARBA" id="ARBA00022833"/>
    </source>
</evidence>
<evidence type="ECO:0000256" key="1">
    <source>
        <dbReference type="ARBA" id="ARBA00022723"/>
    </source>
</evidence>
<dbReference type="PROSITE" id="PS50089">
    <property type="entry name" value="ZF_RING_2"/>
    <property type="match status" value="1"/>
</dbReference>
<dbReference type="PROSITE" id="PS51266">
    <property type="entry name" value="ZF_CHY"/>
    <property type="match status" value="1"/>
</dbReference>
<dbReference type="EMBL" id="JALJOU010000013">
    <property type="protein sequence ID" value="KAK9840584.1"/>
    <property type="molecule type" value="Genomic_DNA"/>
</dbReference>
<evidence type="ECO:0000256" key="5">
    <source>
        <dbReference type="SAM" id="MobiDB-lite"/>
    </source>
</evidence>
<dbReference type="PANTHER" id="PTHR21319">
    <property type="entry name" value="RING FINGER AND CHY ZINC FINGER DOMAIN-CONTAINING PROTEIN 1"/>
    <property type="match status" value="1"/>
</dbReference>
<keyword evidence="1" id="KW-0479">Metal-binding</keyword>
<dbReference type="Pfam" id="PF05495">
    <property type="entry name" value="zf-CHY"/>
    <property type="match status" value="1"/>
</dbReference>
<dbReference type="GO" id="GO:0016567">
    <property type="term" value="P:protein ubiquitination"/>
    <property type="evidence" value="ECO:0007669"/>
    <property type="project" value="TreeGrafter"/>
</dbReference>
<evidence type="ECO:0008006" key="11">
    <source>
        <dbReference type="Google" id="ProtNLM"/>
    </source>
</evidence>
<accession>A0AAW1S300</accession>
<dbReference type="InterPro" id="IPR012312">
    <property type="entry name" value="Hemerythrin-like"/>
</dbReference>
<feature type="compositionally biased region" description="Low complexity" evidence="5">
    <location>
        <begin position="653"/>
        <end position="672"/>
    </location>
</feature>
<name>A0AAW1S300_9CHLO</name>
<reference evidence="9 10" key="1">
    <citation type="journal article" date="2024" name="Nat. Commun.">
        <title>Phylogenomics reveals the evolutionary origins of lichenization in chlorophyte algae.</title>
        <authorList>
            <person name="Puginier C."/>
            <person name="Libourel C."/>
            <person name="Otte J."/>
            <person name="Skaloud P."/>
            <person name="Haon M."/>
            <person name="Grisel S."/>
            <person name="Petersen M."/>
            <person name="Berrin J.G."/>
            <person name="Delaux P.M."/>
            <person name="Dal Grande F."/>
            <person name="Keller J."/>
        </authorList>
    </citation>
    <scope>NUCLEOTIDE SEQUENCE [LARGE SCALE GENOMIC DNA]</scope>
    <source>
        <strain evidence="9 10">SAG 245.80</strain>
    </source>
</reference>
<keyword evidence="10" id="KW-1185">Reference proteome</keyword>
<evidence type="ECO:0000259" key="8">
    <source>
        <dbReference type="PROSITE" id="PS51270"/>
    </source>
</evidence>
<dbReference type="InterPro" id="IPR013083">
    <property type="entry name" value="Znf_RING/FYVE/PHD"/>
</dbReference>
<organism evidence="9 10">
    <name type="scientific">Elliptochloris bilobata</name>
    <dbReference type="NCBI Taxonomy" id="381761"/>
    <lineage>
        <taxon>Eukaryota</taxon>
        <taxon>Viridiplantae</taxon>
        <taxon>Chlorophyta</taxon>
        <taxon>core chlorophytes</taxon>
        <taxon>Trebouxiophyceae</taxon>
        <taxon>Trebouxiophyceae incertae sedis</taxon>
        <taxon>Elliptochloris clade</taxon>
        <taxon>Elliptochloris</taxon>
    </lineage>
</organism>
<dbReference type="InterPro" id="IPR001841">
    <property type="entry name" value="Znf_RING"/>
</dbReference>
<dbReference type="Gene3D" id="2.20.28.10">
    <property type="match status" value="1"/>
</dbReference>
<feature type="domain" description="CHY-type" evidence="7">
    <location>
        <begin position="980"/>
        <end position="1047"/>
    </location>
</feature>
<dbReference type="GO" id="GO:0008270">
    <property type="term" value="F:zinc ion binding"/>
    <property type="evidence" value="ECO:0007669"/>
    <property type="project" value="UniProtKB-KW"/>
</dbReference>
<dbReference type="CDD" id="cd12108">
    <property type="entry name" value="Hr-like"/>
    <property type="match status" value="3"/>
</dbReference>
<dbReference type="InterPro" id="IPR008913">
    <property type="entry name" value="Znf_CHY"/>
</dbReference>
<dbReference type="InterPro" id="IPR039512">
    <property type="entry name" value="RCHY1_zinc-ribbon"/>
</dbReference>
<evidence type="ECO:0000256" key="4">
    <source>
        <dbReference type="PROSITE-ProRule" id="PRU00601"/>
    </source>
</evidence>
<feature type="region of interest" description="Disordered" evidence="5">
    <location>
        <begin position="242"/>
        <end position="261"/>
    </location>
</feature>
<evidence type="ECO:0000256" key="2">
    <source>
        <dbReference type="ARBA" id="ARBA00022771"/>
    </source>
</evidence>
<dbReference type="SUPFAM" id="SSF161245">
    <property type="entry name" value="Zinc hairpin stack"/>
    <property type="match status" value="1"/>
</dbReference>
<feature type="domain" description="CTCHY-type" evidence="8">
    <location>
        <begin position="1049"/>
        <end position="1115"/>
    </location>
</feature>
<dbReference type="GO" id="GO:0006511">
    <property type="term" value="P:ubiquitin-dependent protein catabolic process"/>
    <property type="evidence" value="ECO:0007669"/>
    <property type="project" value="TreeGrafter"/>
</dbReference>
<dbReference type="Pfam" id="PF14599">
    <property type="entry name" value="zinc_ribbon_6"/>
    <property type="match status" value="1"/>
</dbReference>
<dbReference type="InterPro" id="IPR017921">
    <property type="entry name" value="Znf_CTCHY"/>
</dbReference>
<evidence type="ECO:0000259" key="7">
    <source>
        <dbReference type="PROSITE" id="PS51266"/>
    </source>
</evidence>
<dbReference type="Pfam" id="PF13639">
    <property type="entry name" value="zf-RING_2"/>
    <property type="match status" value="1"/>
</dbReference>
<dbReference type="Proteomes" id="UP001445335">
    <property type="component" value="Unassembled WGS sequence"/>
</dbReference>
<evidence type="ECO:0000313" key="10">
    <source>
        <dbReference type="Proteomes" id="UP001445335"/>
    </source>
</evidence>
<dbReference type="GO" id="GO:0005634">
    <property type="term" value="C:nucleus"/>
    <property type="evidence" value="ECO:0007669"/>
    <property type="project" value="TreeGrafter"/>
</dbReference>
<evidence type="ECO:0000313" key="9">
    <source>
        <dbReference type="EMBL" id="KAK9840584.1"/>
    </source>
</evidence>
<comment type="caution">
    <text evidence="9">The sequence shown here is derived from an EMBL/GenBank/DDBJ whole genome shotgun (WGS) entry which is preliminary data.</text>
</comment>
<dbReference type="PANTHER" id="PTHR21319:SF0">
    <property type="entry name" value="AND RING FINGER DOMAIN PROTEIN, PUTATIVE (AFU_ORTHOLOGUE AFUA_1G08900)-RELATED"/>
    <property type="match status" value="1"/>
</dbReference>
<feature type="region of interest" description="Disordered" evidence="5">
    <location>
        <begin position="552"/>
        <end position="672"/>
    </location>
</feature>
<feature type="compositionally biased region" description="Low complexity" evidence="5">
    <location>
        <begin position="620"/>
        <end position="632"/>
    </location>
</feature>
<dbReference type="InterPro" id="IPR037274">
    <property type="entry name" value="Znf_CHY_sf"/>
</dbReference>
<dbReference type="Pfam" id="PF01814">
    <property type="entry name" value="Hemerythrin"/>
    <property type="match status" value="3"/>
</dbReference>
<keyword evidence="2 4" id="KW-0863">Zinc-finger</keyword>
<gene>
    <name evidence="9" type="ORF">WJX81_003072</name>
</gene>
<dbReference type="Gene3D" id="3.30.40.10">
    <property type="entry name" value="Zinc/RING finger domain, C3HC4 (zinc finger)"/>
    <property type="match status" value="1"/>
</dbReference>
<keyword evidence="3" id="KW-0862">Zinc</keyword>
<feature type="compositionally biased region" description="Low complexity" evidence="5">
    <location>
        <begin position="575"/>
        <end position="593"/>
    </location>
</feature>
<dbReference type="AlphaFoldDB" id="A0AAW1S300"/>
<feature type="domain" description="RING-type" evidence="6">
    <location>
        <begin position="1113"/>
        <end position="1154"/>
    </location>
</feature>
<dbReference type="InterPro" id="IPR037275">
    <property type="entry name" value="Znf_CTCHY_sf"/>
</dbReference>
<sequence>MIIQAQDVPGKASPPIKLVYFHFHNAIRAELDSLADEVLALEPLAGPPLLDQLRVIKERYQFLEQVYSIHSSVEDEVVYPALDAKVKNVTLAYSVEHEDEERLFEQLMQLLASAAAGPVGGRGGALRQLSCKAEEIYTTLRKHLAKEEEQLFPLLLAHFSFAEQTELVAQFLCCIPLAAVEAVLAWLKPAVPQAEQEELLAQVRMVIKDRLLLELLVTWLSPAAPPACVLPCPVIAIENARPWSPRPKTAPDPKGKPSPAGQAAAALKAAAVAASDGQGKPGAAGQAAAGLKGAAGAALPPGCCRVKLGLPGDCGVGAADADAGGDSAEAGGGTIIPLQHITHLHAAIRSALDAFAAEAAALRAGGGLTSAALAALVERHRFLRAVCAFHSASENDVVFPAARRLAGREGGEAFQECEAEHACEGALLEDLGRLLGDVRASARRGSAEAVGLTAELAAAAGAAAAAISGHMAREEAAVLPLLTRSLCRREQRAMVWRTLRAMPLRLLERVLPWLAGKLSEEDACAMTRDWELAAPADDCTLVSLLSGWAARGRQASPEPVDRDDPIRFSNETCGVSRPPRGVPAAAAAPTGSHAKARLRSAPPGAQTVEPAAKRARKSSARAAAAAASVARNAGGGPSGSAERPAEGAGGGLLAASGAAEGRGGDAAAPRAAPRVNPIDHIFQFHKALRRDLRSLEEEARAFAAALDEAVEWRGGGAALQALEGRYRFLWGIYCAHSEAEDAIVFPALEAKEALRHVSHAYTLDHQQEAQLFQEMAQVLQRVRSASSLAEARAAAAALARLTAATRASLEQHVRAEEQELWPLFAENFSEAEQQHLVGVIVGRTGAEVLQAMLPWVTGSCTEDEQAAMMSSLRSATRNTGFERWLGVGGAAGGLGAGGAGVSPAGGDIGVFRPGWEDIFRMNQTQLEETHRRVCSDASLAAERKAYLMQNIMASRYIVAQQRRLASGGDSGKPTRSYHNAERGVLGCPHYQRKCQVVAPCCGQVHACRFCHDEAEDHRLDPHAVTSMVCMACNLRQPASGSCSACGQPMARYYCGICHLWDDEPAHAIYHCPFCNLCRRGRGLGVDACHCMDCNSCMHLSEFARHKCRDLSACPVCTDYLFDSAQPYRELPCGHFMHSHCFAQYARYNYTCPVCVKSMGDMSVYFRMLDSLLARDAAELPPAYAARRQVVMCNDCGHRSEAPFHFVYHKCGHCASYNTRVV</sequence>
<proteinExistence type="predicted"/>
<dbReference type="PROSITE" id="PS51270">
    <property type="entry name" value="ZF_CTCHY"/>
    <property type="match status" value="1"/>
</dbReference>
<dbReference type="Gene3D" id="1.20.120.520">
    <property type="entry name" value="nmb1532 protein domain like"/>
    <property type="match status" value="3"/>
</dbReference>
<dbReference type="SMART" id="SM00184">
    <property type="entry name" value="RING"/>
    <property type="match status" value="1"/>
</dbReference>
<protein>
    <recommendedName>
        <fullName evidence="11">Zinc finger protein</fullName>
    </recommendedName>
</protein>
<evidence type="ECO:0000259" key="6">
    <source>
        <dbReference type="PROSITE" id="PS50089"/>
    </source>
</evidence>
<dbReference type="CDD" id="cd16464">
    <property type="entry name" value="RING-H2_Pirh2-like"/>
    <property type="match status" value="1"/>
</dbReference>